<dbReference type="PRINTS" id="PR00682">
    <property type="entry name" value="IPNSYNTHASE"/>
</dbReference>
<keyword evidence="4" id="KW-1185">Reference proteome</keyword>
<organism evidence="4">
    <name type="scientific">Chlorella variabilis</name>
    <name type="common">Green alga</name>
    <dbReference type="NCBI Taxonomy" id="554065"/>
    <lineage>
        <taxon>Eukaryota</taxon>
        <taxon>Viridiplantae</taxon>
        <taxon>Chlorophyta</taxon>
        <taxon>core chlorophytes</taxon>
        <taxon>Trebouxiophyceae</taxon>
        <taxon>Chlorellales</taxon>
        <taxon>Chlorellaceae</taxon>
        <taxon>Chlorella clade</taxon>
        <taxon>Chlorella</taxon>
    </lineage>
</organism>
<name>E1Z8U9_CHLVA</name>
<dbReference type="GO" id="GO:0046872">
    <property type="term" value="F:metal ion binding"/>
    <property type="evidence" value="ECO:0007669"/>
    <property type="project" value="UniProtKB-KW"/>
</dbReference>
<dbReference type="EMBL" id="GL433839">
    <property type="protein sequence ID" value="EFN57670.1"/>
    <property type="molecule type" value="Genomic_DNA"/>
</dbReference>
<dbReference type="OrthoDB" id="288590at2759"/>
<dbReference type="InterPro" id="IPR026992">
    <property type="entry name" value="DIOX_N"/>
</dbReference>
<dbReference type="InParanoid" id="E1Z8U9"/>
<comment type="similarity">
    <text evidence="1">Belongs to the iron/ascorbate-dependent oxidoreductase family.</text>
</comment>
<gene>
    <name evidence="3" type="ORF">CHLNCDRAFT_21158</name>
</gene>
<dbReference type="PANTHER" id="PTHR47990">
    <property type="entry name" value="2-OXOGLUTARATE (2OG) AND FE(II)-DEPENDENT OXYGENASE SUPERFAMILY PROTEIN-RELATED"/>
    <property type="match status" value="1"/>
</dbReference>
<proteinExistence type="inferred from homology"/>
<dbReference type="RefSeq" id="XP_005849772.1">
    <property type="nucleotide sequence ID" value="XM_005849710.1"/>
</dbReference>
<accession>E1Z8U9</accession>
<dbReference type="InterPro" id="IPR050231">
    <property type="entry name" value="Iron_ascorbate_oxido_reductase"/>
</dbReference>
<evidence type="ECO:0000313" key="3">
    <source>
        <dbReference type="EMBL" id="EFN57670.1"/>
    </source>
</evidence>
<dbReference type="GO" id="GO:0016491">
    <property type="term" value="F:oxidoreductase activity"/>
    <property type="evidence" value="ECO:0007669"/>
    <property type="project" value="UniProtKB-KW"/>
</dbReference>
<dbReference type="Pfam" id="PF03171">
    <property type="entry name" value="2OG-FeII_Oxy"/>
    <property type="match status" value="1"/>
</dbReference>
<dbReference type="SUPFAM" id="SSF51197">
    <property type="entry name" value="Clavaminate synthase-like"/>
    <property type="match status" value="1"/>
</dbReference>
<dbReference type="GeneID" id="17356803"/>
<evidence type="ECO:0000313" key="4">
    <source>
        <dbReference type="Proteomes" id="UP000008141"/>
    </source>
</evidence>
<dbReference type="AlphaFoldDB" id="E1Z8U9"/>
<dbReference type="InterPro" id="IPR005123">
    <property type="entry name" value="Oxoglu/Fe-dep_dioxygenase_dom"/>
</dbReference>
<dbReference type="OMA" id="GDQMELW"/>
<dbReference type="InterPro" id="IPR044861">
    <property type="entry name" value="IPNS-like_FE2OG_OXY"/>
</dbReference>
<feature type="domain" description="Fe2OG dioxygenase" evidence="2">
    <location>
        <begin position="176"/>
        <end position="276"/>
    </location>
</feature>
<dbReference type="STRING" id="554065.E1Z8U9"/>
<keyword evidence="1" id="KW-0408">Iron</keyword>
<dbReference type="eggNOG" id="KOG0143">
    <property type="taxonomic scope" value="Eukaryota"/>
</dbReference>
<dbReference type="KEGG" id="cvr:CHLNCDRAFT_21158"/>
<dbReference type="PROSITE" id="PS51471">
    <property type="entry name" value="FE2OG_OXY"/>
    <property type="match status" value="1"/>
</dbReference>
<protein>
    <recommendedName>
        <fullName evidence="2">Fe2OG dioxygenase domain-containing protein</fullName>
    </recommendedName>
</protein>
<sequence length="333" mass="36941">MHGVRACKNADTGADPPALVRRHRRQRLSRFPHFPSYFAVADHGVPEQLISSAFEQQRRFFALPLEQKMQIAADSKYRGYTPMAEETLDPSRSRAGDSHEGLYFGRDIPADSEEAKLPLHGPNQWPSEELVPGYRAATEAYKAEVERVGFRVLRLLGLGLGLGPDHFLPYFSRPMLFLRPLHYSAQQSDEAAGLYAAGAHSDYGMLTFLKTDGVPGLQICTDGATWRDVPPIEGAFIVNLGDMLCRWTNGVYRSTLHRVINSSGRERYSMPFFFEPDFDARVDALPQFLEGREPRFPPTTAGGHLLERYHATHAGYGKAAGTDDDASAATAAA</sequence>
<evidence type="ECO:0000259" key="2">
    <source>
        <dbReference type="PROSITE" id="PS51471"/>
    </source>
</evidence>
<keyword evidence="1" id="KW-0560">Oxidoreductase</keyword>
<evidence type="ECO:0000256" key="1">
    <source>
        <dbReference type="RuleBase" id="RU003682"/>
    </source>
</evidence>
<dbReference type="Gene3D" id="2.60.120.330">
    <property type="entry name" value="B-lactam Antibiotic, Isopenicillin N Synthase, Chain"/>
    <property type="match status" value="1"/>
</dbReference>
<dbReference type="Proteomes" id="UP000008141">
    <property type="component" value="Unassembled WGS sequence"/>
</dbReference>
<dbReference type="Pfam" id="PF14226">
    <property type="entry name" value="DIOX_N"/>
    <property type="match status" value="1"/>
</dbReference>
<dbReference type="FunCoup" id="E1Z8U9">
    <property type="interactions" value="45"/>
</dbReference>
<keyword evidence="1" id="KW-0479">Metal-binding</keyword>
<reference evidence="3 4" key="1">
    <citation type="journal article" date="2010" name="Plant Cell">
        <title>The Chlorella variabilis NC64A genome reveals adaptation to photosymbiosis, coevolution with viruses, and cryptic sex.</title>
        <authorList>
            <person name="Blanc G."/>
            <person name="Duncan G."/>
            <person name="Agarkova I."/>
            <person name="Borodovsky M."/>
            <person name="Gurnon J."/>
            <person name="Kuo A."/>
            <person name="Lindquist E."/>
            <person name="Lucas S."/>
            <person name="Pangilinan J."/>
            <person name="Polle J."/>
            <person name="Salamov A."/>
            <person name="Terry A."/>
            <person name="Yamada T."/>
            <person name="Dunigan D.D."/>
            <person name="Grigoriev I.V."/>
            <person name="Claverie J.M."/>
            <person name="Van Etten J.L."/>
        </authorList>
    </citation>
    <scope>NUCLEOTIDE SEQUENCE [LARGE SCALE GENOMIC DNA]</scope>
    <source>
        <strain evidence="3 4">NC64A</strain>
    </source>
</reference>
<dbReference type="InterPro" id="IPR027443">
    <property type="entry name" value="IPNS-like_sf"/>
</dbReference>